<dbReference type="HOGENOM" id="CLU_547508_0_0_1"/>
<evidence type="ECO:0000256" key="2">
    <source>
        <dbReference type="SAM" id="SignalP"/>
    </source>
</evidence>
<feature type="transmembrane region" description="Helical" evidence="1">
    <location>
        <begin position="227"/>
        <end position="244"/>
    </location>
</feature>
<evidence type="ECO:0000313" key="3">
    <source>
        <dbReference type="EMBL" id="KDR74844.1"/>
    </source>
</evidence>
<dbReference type="AlphaFoldDB" id="A0A067T4I7"/>
<protein>
    <recommendedName>
        <fullName evidence="5">Wax synthase domain-containing protein</fullName>
    </recommendedName>
</protein>
<feature type="signal peptide" evidence="2">
    <location>
        <begin position="1"/>
        <end position="21"/>
    </location>
</feature>
<gene>
    <name evidence="3" type="ORF">GALMADRAFT_141172</name>
</gene>
<evidence type="ECO:0000313" key="4">
    <source>
        <dbReference type="Proteomes" id="UP000027222"/>
    </source>
</evidence>
<name>A0A067T4I7_GALM3</name>
<evidence type="ECO:0008006" key="5">
    <source>
        <dbReference type="Google" id="ProtNLM"/>
    </source>
</evidence>
<keyword evidence="2" id="KW-0732">Signal</keyword>
<feature type="chain" id="PRO_5001646435" description="Wax synthase domain-containing protein" evidence="2">
    <location>
        <begin position="22"/>
        <end position="498"/>
    </location>
</feature>
<keyword evidence="1" id="KW-1133">Transmembrane helix</keyword>
<dbReference type="Proteomes" id="UP000027222">
    <property type="component" value="Unassembled WGS sequence"/>
</dbReference>
<accession>A0A067T4I7</accession>
<feature type="transmembrane region" description="Helical" evidence="1">
    <location>
        <begin position="302"/>
        <end position="321"/>
    </location>
</feature>
<evidence type="ECO:0000256" key="1">
    <source>
        <dbReference type="SAM" id="Phobius"/>
    </source>
</evidence>
<feature type="transmembrane region" description="Helical" evidence="1">
    <location>
        <begin position="327"/>
        <end position="350"/>
    </location>
</feature>
<keyword evidence="4" id="KW-1185">Reference proteome</keyword>
<organism evidence="3 4">
    <name type="scientific">Galerina marginata (strain CBS 339.88)</name>
    <dbReference type="NCBI Taxonomy" id="685588"/>
    <lineage>
        <taxon>Eukaryota</taxon>
        <taxon>Fungi</taxon>
        <taxon>Dikarya</taxon>
        <taxon>Basidiomycota</taxon>
        <taxon>Agaricomycotina</taxon>
        <taxon>Agaricomycetes</taxon>
        <taxon>Agaricomycetidae</taxon>
        <taxon>Agaricales</taxon>
        <taxon>Agaricineae</taxon>
        <taxon>Strophariaceae</taxon>
        <taxon>Galerina</taxon>
    </lineage>
</organism>
<dbReference type="EMBL" id="KL142382">
    <property type="protein sequence ID" value="KDR74844.1"/>
    <property type="molecule type" value="Genomic_DNA"/>
</dbReference>
<keyword evidence="1" id="KW-0472">Membrane</keyword>
<sequence>MIPHWVFAVTFCTFVFLPTSAQTPTISFLPPSATDTVPSPSAPPNPLLSNLTFPSNLTRFDQFKNSPFTSLCPFQLSAPLASSAKTIRITDNRTVSWAQAKSQEQFCQYLRPDIEWVVLPTTPTDAAFLPDWPEILRLAGSELFTFITVILGRTKAPSLGVVLLIQQFFKQILWLYHIIVALRDPIHAPWMDPLASLDFAAITATAADIFDDDDYGETNSGCVMNVTYIWALIHLIISFVYAGLRFPSVRLGSGSYDPFLAAPFTTNPHLTLNSAANQGCNGLLQSIRYPLLSDPLSRQIRIIYMIFISLSVPVVLLSRSFTRKDGYAYVAALVGFILHIMGTIWTGVLAGRGTPFIWDEQCGLVVVAMSPKLGYWDAKVLKFANRPKSGYILQILRAIFGLSFAAKNPHQTSTPAAHPDGHQRIAAKLSRATPFLLARNPSWSPRGAHTSPPCSLFSITVAWPESRRARGRCFLVRRGDDLSWGVKVALIEDELTIG</sequence>
<dbReference type="OrthoDB" id="3564275at2759"/>
<keyword evidence="1" id="KW-0812">Transmembrane</keyword>
<proteinExistence type="predicted"/>
<reference evidence="4" key="1">
    <citation type="journal article" date="2014" name="Proc. Natl. Acad. Sci. U.S.A.">
        <title>Extensive sampling of basidiomycete genomes demonstrates inadequacy of the white-rot/brown-rot paradigm for wood decay fungi.</title>
        <authorList>
            <person name="Riley R."/>
            <person name="Salamov A.A."/>
            <person name="Brown D.W."/>
            <person name="Nagy L.G."/>
            <person name="Floudas D."/>
            <person name="Held B.W."/>
            <person name="Levasseur A."/>
            <person name="Lombard V."/>
            <person name="Morin E."/>
            <person name="Otillar R."/>
            <person name="Lindquist E.A."/>
            <person name="Sun H."/>
            <person name="LaButti K.M."/>
            <person name="Schmutz J."/>
            <person name="Jabbour D."/>
            <person name="Luo H."/>
            <person name="Baker S.E."/>
            <person name="Pisabarro A.G."/>
            <person name="Walton J.D."/>
            <person name="Blanchette R.A."/>
            <person name="Henrissat B."/>
            <person name="Martin F."/>
            <person name="Cullen D."/>
            <person name="Hibbett D.S."/>
            <person name="Grigoriev I.V."/>
        </authorList>
    </citation>
    <scope>NUCLEOTIDE SEQUENCE [LARGE SCALE GENOMIC DNA]</scope>
    <source>
        <strain evidence="4">CBS 339.88</strain>
    </source>
</reference>